<dbReference type="Gene3D" id="3.40.50.300">
    <property type="entry name" value="P-loop containing nucleotide triphosphate hydrolases"/>
    <property type="match status" value="1"/>
</dbReference>
<dbReference type="SMART" id="SM00838">
    <property type="entry name" value="EFG_C"/>
    <property type="match status" value="1"/>
</dbReference>
<protein>
    <submittedName>
        <fullName evidence="4">Elongation factor EF-G</fullName>
    </submittedName>
</protein>
<dbReference type="SUPFAM" id="SSF50447">
    <property type="entry name" value="Translation proteins"/>
    <property type="match status" value="1"/>
</dbReference>
<dbReference type="InterPro" id="IPR053905">
    <property type="entry name" value="EF-G-like_DII"/>
</dbReference>
<dbReference type="Pfam" id="PF22042">
    <property type="entry name" value="EF-G_D2"/>
    <property type="match status" value="1"/>
</dbReference>
<dbReference type="NCBIfam" id="NF009381">
    <property type="entry name" value="PRK12740.1-5"/>
    <property type="match status" value="1"/>
</dbReference>
<dbReference type="KEGG" id="bana:BARAN1_1107"/>
<gene>
    <name evidence="4" type="ORF">BARAN1_1107</name>
</gene>
<dbReference type="InterPro" id="IPR027417">
    <property type="entry name" value="P-loop_NTPase"/>
</dbReference>
<dbReference type="Gene3D" id="3.30.70.870">
    <property type="entry name" value="Elongation Factor G (Translational Gtpase), domain 3"/>
    <property type="match status" value="1"/>
</dbReference>
<dbReference type="SUPFAM" id="SSF54211">
    <property type="entry name" value="Ribosomal protein S5 domain 2-like"/>
    <property type="match status" value="1"/>
</dbReference>
<dbReference type="InterPro" id="IPR014721">
    <property type="entry name" value="Ribsml_uS5_D2-typ_fold_subgr"/>
</dbReference>
<dbReference type="InterPro" id="IPR020568">
    <property type="entry name" value="Ribosomal_Su5_D2-typ_SF"/>
</dbReference>
<dbReference type="PANTHER" id="PTHR43261:SF6">
    <property type="entry name" value="ELONGATION FACTOR G-LIKE PROTEIN"/>
    <property type="match status" value="1"/>
</dbReference>
<dbReference type="GO" id="GO:0005525">
    <property type="term" value="F:GTP binding"/>
    <property type="evidence" value="ECO:0007669"/>
    <property type="project" value="UniProtKB-KW"/>
</dbReference>
<keyword evidence="1" id="KW-0547">Nucleotide-binding</keyword>
<dbReference type="GO" id="GO:0032790">
    <property type="term" value="P:ribosome disassembly"/>
    <property type="evidence" value="ECO:0007669"/>
    <property type="project" value="TreeGrafter"/>
</dbReference>
<dbReference type="InterPro" id="IPR005517">
    <property type="entry name" value="Transl_elong_EFG/EF2_IV"/>
</dbReference>
<dbReference type="Proteomes" id="UP000249818">
    <property type="component" value="Chromosome BARAN1"/>
</dbReference>
<dbReference type="InterPro" id="IPR035649">
    <property type="entry name" value="EFG_V"/>
</dbReference>
<sequence length="652" mass="70031">MRQAHSVCFVGHSGSGKTALAEAMLRTAGTTGEVALDRTPEEKSRKQSIDLSIGSCTWHGKRMDLLVTPGLGEFIEEIYKGVDAADIVVLVVNAEKPVEVVTEQAWEIRRAARRPAIVFVNMLDKPLADPDAALAAVRSSLDGAFVPLELAVREGDTFVGVVDVLTGAPTSGQFAVTAEIKARAEELRAELVEEAATCDDALLEKVLADETPSREEILAAVRSGMLSGRLVPVLFGSVPSGHGVPELLDALHLLSPDGAEGAGTRLRVFSLSLDPYLGRLAYVKVMSGEVRDGDTLFNLATKDKVQVRDVYAFNGAKLEKAGHAVEGSIAALGKLEGIELGATLAADATAASEPPIPFPKPVFIRAIAAKSQAEEEKVSSALRDLVTTKATLTFQRDPVTKEGLVSGMGDVQLDVLAERLRNKYGVEVHYKVPKVPYRETIRKTASAMYRHKKQTGGHGQFGEVHLRIEPLPRGAGFEFVDEIKGGVIPQQFIPGVEKGVREALEEGVLVGFPVVDVRAAVYYGTYHEVDSSELSFKIAARTAFKLAAENADPTLLEPIMSLTVTAPDTFTGDIISDITSRRGRILGMEAGGGRTTIRVEVPMAETLSYALDLKALTQGRATFQMAFARYDFVPAQLQERLLGQLRAAAHEG</sequence>
<name>A0A2X3KKH4_9BACT</name>
<evidence type="ECO:0000256" key="1">
    <source>
        <dbReference type="ARBA" id="ARBA00022741"/>
    </source>
</evidence>
<dbReference type="InterPro" id="IPR009000">
    <property type="entry name" value="Transl_B-barrel_sf"/>
</dbReference>
<dbReference type="GO" id="GO:0003746">
    <property type="term" value="F:translation elongation factor activity"/>
    <property type="evidence" value="ECO:0007669"/>
    <property type="project" value="UniProtKB-KW"/>
</dbReference>
<dbReference type="InterPro" id="IPR047872">
    <property type="entry name" value="EFG_IV"/>
</dbReference>
<keyword evidence="2" id="KW-0342">GTP-binding</keyword>
<dbReference type="Pfam" id="PF00679">
    <property type="entry name" value="EFG_C"/>
    <property type="match status" value="1"/>
</dbReference>
<dbReference type="InterPro" id="IPR000795">
    <property type="entry name" value="T_Tr_GTP-bd_dom"/>
</dbReference>
<dbReference type="FunFam" id="3.30.70.240:FF:000001">
    <property type="entry name" value="Elongation factor G"/>
    <property type="match status" value="1"/>
</dbReference>
<evidence type="ECO:0000259" key="3">
    <source>
        <dbReference type="PROSITE" id="PS51722"/>
    </source>
</evidence>
<feature type="domain" description="Tr-type G" evidence="3">
    <location>
        <begin position="2"/>
        <end position="260"/>
    </location>
</feature>
<keyword evidence="5" id="KW-1185">Reference proteome</keyword>
<proteinExistence type="predicted"/>
<dbReference type="Pfam" id="PF14492">
    <property type="entry name" value="EFG_III"/>
    <property type="match status" value="1"/>
</dbReference>
<dbReference type="SUPFAM" id="SSF54980">
    <property type="entry name" value="EF-G C-terminal domain-like"/>
    <property type="match status" value="2"/>
</dbReference>
<dbReference type="InterPro" id="IPR000640">
    <property type="entry name" value="EFG_V-like"/>
</dbReference>
<evidence type="ECO:0000313" key="4">
    <source>
        <dbReference type="EMBL" id="SQD93131.1"/>
    </source>
</evidence>
<dbReference type="OrthoDB" id="9804431at2"/>
<dbReference type="InterPro" id="IPR041095">
    <property type="entry name" value="EFG_II"/>
</dbReference>
<dbReference type="Gene3D" id="3.30.70.240">
    <property type="match status" value="1"/>
</dbReference>
<dbReference type="FunFam" id="3.30.230.10:FF:000003">
    <property type="entry name" value="Elongation factor G"/>
    <property type="match status" value="1"/>
</dbReference>
<dbReference type="Gene3D" id="3.30.230.10">
    <property type="match status" value="1"/>
</dbReference>
<dbReference type="SUPFAM" id="SSF52540">
    <property type="entry name" value="P-loop containing nucleoside triphosphate hydrolases"/>
    <property type="match status" value="1"/>
</dbReference>
<accession>A0A2X3KKH4</accession>
<evidence type="ECO:0000313" key="5">
    <source>
        <dbReference type="Proteomes" id="UP000249818"/>
    </source>
</evidence>
<dbReference type="Pfam" id="PF00009">
    <property type="entry name" value="GTP_EFTU"/>
    <property type="match status" value="1"/>
</dbReference>
<reference evidence="5" key="1">
    <citation type="submission" date="2018-05" db="EMBL/GenBank/DDBJ databases">
        <authorList>
            <person name="Hao L."/>
        </authorList>
    </citation>
    <scope>NUCLEOTIDE SEQUENCE [LARGE SCALE GENOMIC DNA]</scope>
</reference>
<evidence type="ECO:0000256" key="2">
    <source>
        <dbReference type="ARBA" id="ARBA00023134"/>
    </source>
</evidence>
<dbReference type="CDD" id="cd03713">
    <property type="entry name" value="EFG_mtEFG_C"/>
    <property type="match status" value="1"/>
</dbReference>
<keyword evidence="4" id="KW-0251">Elongation factor</keyword>
<dbReference type="Gene3D" id="2.40.30.10">
    <property type="entry name" value="Translation factors"/>
    <property type="match status" value="1"/>
</dbReference>
<dbReference type="AlphaFoldDB" id="A0A2X3KKH4"/>
<dbReference type="PANTHER" id="PTHR43261">
    <property type="entry name" value="TRANSLATION ELONGATION FACTOR G-RELATED"/>
    <property type="match status" value="1"/>
</dbReference>
<dbReference type="GO" id="GO:0003924">
    <property type="term" value="F:GTPase activity"/>
    <property type="evidence" value="ECO:0007669"/>
    <property type="project" value="InterPro"/>
</dbReference>
<keyword evidence="4" id="KW-0648">Protein biosynthesis</keyword>
<dbReference type="RefSeq" id="WP_157959505.1">
    <property type="nucleotide sequence ID" value="NZ_LS483254.1"/>
</dbReference>
<dbReference type="SMART" id="SM00889">
    <property type="entry name" value="EFG_IV"/>
    <property type="match status" value="1"/>
</dbReference>
<dbReference type="InterPro" id="IPR035647">
    <property type="entry name" value="EFG_III/V"/>
</dbReference>
<dbReference type="EMBL" id="LS483254">
    <property type="protein sequence ID" value="SQD93131.1"/>
    <property type="molecule type" value="Genomic_DNA"/>
</dbReference>
<dbReference type="PROSITE" id="PS51722">
    <property type="entry name" value="G_TR_2"/>
    <property type="match status" value="1"/>
</dbReference>
<dbReference type="CDD" id="cd01434">
    <property type="entry name" value="EFG_mtEFG1_IV"/>
    <property type="match status" value="1"/>
</dbReference>
<dbReference type="Pfam" id="PF03764">
    <property type="entry name" value="EFG_IV"/>
    <property type="match status" value="1"/>
</dbReference>
<organism evidence="4 5">
    <name type="scientific">Candidatus Bipolaricaulis anaerobius</name>
    <dbReference type="NCBI Taxonomy" id="2026885"/>
    <lineage>
        <taxon>Bacteria</taxon>
        <taxon>Candidatus Bipolaricaulota</taxon>
        <taxon>Candidatus Bipolaricaulia</taxon>
        <taxon>Candidatus Bipolaricaulales</taxon>
        <taxon>Candidatus Bipolaricaulaceae</taxon>
        <taxon>Candidatus Bipolaricaulis</taxon>
    </lineage>
</organism>